<dbReference type="Proteomes" id="UP001303473">
    <property type="component" value="Unassembled WGS sequence"/>
</dbReference>
<feature type="region of interest" description="Disordered" evidence="1">
    <location>
        <begin position="1"/>
        <end position="48"/>
    </location>
</feature>
<comment type="caution">
    <text evidence="3">The sequence shown here is derived from an EMBL/GenBank/DDBJ whole genome shotgun (WGS) entry which is preliminary data.</text>
</comment>
<evidence type="ECO:0000313" key="4">
    <source>
        <dbReference type="Proteomes" id="UP001303473"/>
    </source>
</evidence>
<evidence type="ECO:0000313" key="3">
    <source>
        <dbReference type="EMBL" id="KAK3934081.1"/>
    </source>
</evidence>
<feature type="compositionally biased region" description="Basic and acidic residues" evidence="1">
    <location>
        <begin position="19"/>
        <end position="32"/>
    </location>
</feature>
<dbReference type="PANTHER" id="PTHR33112:SF9">
    <property type="entry name" value="HETEROKARYON INCOMPATIBILITY DOMAIN-CONTAINING PROTEIN"/>
    <property type="match status" value="1"/>
</dbReference>
<protein>
    <submittedName>
        <fullName evidence="3">Heterokaryon incompatibility protein-domain-containing protein</fullName>
    </submittedName>
</protein>
<feature type="region of interest" description="Disordered" evidence="1">
    <location>
        <begin position="427"/>
        <end position="462"/>
    </location>
</feature>
<dbReference type="EMBL" id="MU854031">
    <property type="protein sequence ID" value="KAK3934081.1"/>
    <property type="molecule type" value="Genomic_DNA"/>
</dbReference>
<dbReference type="Pfam" id="PF06985">
    <property type="entry name" value="HET"/>
    <property type="match status" value="1"/>
</dbReference>
<gene>
    <name evidence="3" type="ORF">QBC46DRAFT_429293</name>
</gene>
<reference evidence="4" key="1">
    <citation type="journal article" date="2023" name="Mol. Phylogenet. Evol.">
        <title>Genome-scale phylogeny and comparative genomics of the fungal order Sordariales.</title>
        <authorList>
            <person name="Hensen N."/>
            <person name="Bonometti L."/>
            <person name="Westerberg I."/>
            <person name="Brannstrom I.O."/>
            <person name="Guillou S."/>
            <person name="Cros-Aarteil S."/>
            <person name="Calhoun S."/>
            <person name="Haridas S."/>
            <person name="Kuo A."/>
            <person name="Mondo S."/>
            <person name="Pangilinan J."/>
            <person name="Riley R."/>
            <person name="LaButti K."/>
            <person name="Andreopoulos B."/>
            <person name="Lipzen A."/>
            <person name="Chen C."/>
            <person name="Yan M."/>
            <person name="Daum C."/>
            <person name="Ng V."/>
            <person name="Clum A."/>
            <person name="Steindorff A."/>
            <person name="Ohm R.A."/>
            <person name="Martin F."/>
            <person name="Silar P."/>
            <person name="Natvig D.O."/>
            <person name="Lalanne C."/>
            <person name="Gautier V."/>
            <person name="Ament-Velasquez S.L."/>
            <person name="Kruys A."/>
            <person name="Hutchinson M.I."/>
            <person name="Powell A.J."/>
            <person name="Barry K."/>
            <person name="Miller A.N."/>
            <person name="Grigoriev I.V."/>
            <person name="Debuchy R."/>
            <person name="Gladieux P."/>
            <person name="Hiltunen Thoren M."/>
            <person name="Johannesson H."/>
        </authorList>
    </citation>
    <scope>NUCLEOTIDE SEQUENCE [LARGE SCALE GENOMIC DNA]</scope>
    <source>
        <strain evidence="4">CBS 340.73</strain>
    </source>
</reference>
<dbReference type="AlphaFoldDB" id="A0AAN6MV62"/>
<name>A0AAN6MV62_9PEZI</name>
<organism evidence="3 4">
    <name type="scientific">Diplogelasinospora grovesii</name>
    <dbReference type="NCBI Taxonomy" id="303347"/>
    <lineage>
        <taxon>Eukaryota</taxon>
        <taxon>Fungi</taxon>
        <taxon>Dikarya</taxon>
        <taxon>Ascomycota</taxon>
        <taxon>Pezizomycotina</taxon>
        <taxon>Sordariomycetes</taxon>
        <taxon>Sordariomycetidae</taxon>
        <taxon>Sordariales</taxon>
        <taxon>Diplogelasinosporaceae</taxon>
        <taxon>Diplogelasinospora</taxon>
    </lineage>
</organism>
<proteinExistence type="predicted"/>
<keyword evidence="4" id="KW-1185">Reference proteome</keyword>
<accession>A0AAN6MV62</accession>
<evidence type="ECO:0000256" key="1">
    <source>
        <dbReference type="SAM" id="MobiDB-lite"/>
    </source>
</evidence>
<dbReference type="PANTHER" id="PTHR33112">
    <property type="entry name" value="DOMAIN PROTEIN, PUTATIVE-RELATED"/>
    <property type="match status" value="1"/>
</dbReference>
<evidence type="ECO:0000259" key="2">
    <source>
        <dbReference type="Pfam" id="PF06985"/>
    </source>
</evidence>
<sequence>MRTTVVARAPAPSAADGLARGRADRPSDDNAVRNEVGNGRSNPRPRRHWRTIVARETQDTRDACQICNDCQGWESERAARRGNKIVVGKWPKDGFRIRTTVHSLTDSANNGCPPCGIFRDTIAHFVPAAEDDWEVEGWLPMSGPDALPCLEVKHKGLSQYERGFIFSFFTTPGKPSPWKLFGPGKLFPEDTSSPETLEQTKQWLHDCSATHPDCQIDSPPSGPLPTRVLDVTPPTVKLYVTQPGETGQYATLSHCWGTSQMLKTEHPTLTSRLAGIPWTSIPKTFQDAIAFVRGLNIKHLWIDSLCIIQDDPDDWARESAQMASIYRNSLVTIASARSSDSTGGCFSAVPPLGRTRPITGSDSISGAEFTVYARPDVQNWERPSLLPLYSRAWCFQERILSPRVVYFCHEQVRWECRSCTTSEAALGPTGYYPDNTSQEKSRENNNNNNNGLGKDSSDPRSMNDTWRRLVREYVELDLTYASDRLPALSGMAKHVQQTSGRTGRYLAGLWEDSLLEDLMWWVREEDLLAGAAVRPDVSKAKCQAPSWSWASIEGHGGLLKVQHRIYPVKKVHCKIEKVEVTPATAFDPTGAVKCGKLVMEGMLVPGNLRYQDAEEEEQPGTKQRVVFRVEIPSEAGGPDDNPVLYQMYADYQLDKRQPGGSNFLVSDGQDIWCFCLATDQWHKCWLVLRKPHASGDAYERIGMAWQSHKQIDEGKDWPRYAGGTTTVAIL</sequence>
<dbReference type="InterPro" id="IPR010730">
    <property type="entry name" value="HET"/>
</dbReference>
<feature type="domain" description="Heterokaryon incompatibility" evidence="2">
    <location>
        <begin position="249"/>
        <end position="397"/>
    </location>
</feature>